<evidence type="ECO:0000313" key="2">
    <source>
        <dbReference type="Proteomes" id="UP001294412"/>
    </source>
</evidence>
<keyword evidence="2" id="KW-1185">Reference proteome</keyword>
<reference evidence="1 2" key="1">
    <citation type="submission" date="2023-12" db="EMBL/GenBank/DDBJ databases">
        <title>Description of Novel Strain Fulvimarina sp. 2208YS6-2-32 isolated from Uroteuthis (Photololigo) edulis.</title>
        <authorList>
            <person name="Park J.-S."/>
        </authorList>
    </citation>
    <scope>NUCLEOTIDE SEQUENCE [LARGE SCALE GENOMIC DNA]</scope>
    <source>
        <strain evidence="1 2">2208YS6-2-32</strain>
    </source>
</reference>
<dbReference type="Proteomes" id="UP001294412">
    <property type="component" value="Unassembled WGS sequence"/>
</dbReference>
<name>A0ABU5I478_9HYPH</name>
<comment type="caution">
    <text evidence="1">The sequence shown here is derived from an EMBL/GenBank/DDBJ whole genome shotgun (WGS) entry which is preliminary data.</text>
</comment>
<protein>
    <submittedName>
        <fullName evidence="1">DUF1045 domain-containing protein</fullName>
    </submittedName>
</protein>
<sequence>MRLALYYTPEADDPFAKAGADWLGRNAYTGETWPSAIADVHLSSARRYGFHATIRAPFGPVPGCDPAELEAVLSNFCRAQSPVVIDRLMLARLGRFLALVPQKQPDHLRDLQLGVLRTFERFRRPLNPDEVARRNPAGLTERQRHYLDAWGYPFVLEDFQFHMTLTDALEVSEIDRIEPLAKEHFADFIGAPLLIDRLALFQESEPGAPFIVRSSHRFGGSSTEKIA</sequence>
<proteinExistence type="predicted"/>
<accession>A0ABU5I478</accession>
<dbReference type="InterPro" id="IPR009389">
    <property type="entry name" value="DUF1045"/>
</dbReference>
<dbReference type="RefSeq" id="WP_322187443.1">
    <property type="nucleotide sequence ID" value="NZ_JAXLPB010000003.1"/>
</dbReference>
<organism evidence="1 2">
    <name type="scientific">Fulvimarina uroteuthidis</name>
    <dbReference type="NCBI Taxonomy" id="3098149"/>
    <lineage>
        <taxon>Bacteria</taxon>
        <taxon>Pseudomonadati</taxon>
        <taxon>Pseudomonadota</taxon>
        <taxon>Alphaproteobacteria</taxon>
        <taxon>Hyphomicrobiales</taxon>
        <taxon>Aurantimonadaceae</taxon>
        <taxon>Fulvimarina</taxon>
    </lineage>
</organism>
<dbReference type="Pfam" id="PF06299">
    <property type="entry name" value="DUF1045"/>
    <property type="match status" value="1"/>
</dbReference>
<gene>
    <name evidence="1" type="ORF">U0C82_12205</name>
</gene>
<dbReference type="PIRSF" id="PIRSF033328">
    <property type="entry name" value="Phest_Mll4975"/>
    <property type="match status" value="1"/>
</dbReference>
<dbReference type="EMBL" id="JAXLPB010000003">
    <property type="protein sequence ID" value="MDY8109902.1"/>
    <property type="molecule type" value="Genomic_DNA"/>
</dbReference>
<evidence type="ECO:0000313" key="1">
    <source>
        <dbReference type="EMBL" id="MDY8109902.1"/>
    </source>
</evidence>